<protein>
    <submittedName>
        <fullName evidence="3">Uncharacterized protein</fullName>
    </submittedName>
</protein>
<feature type="compositionally biased region" description="Basic and acidic residues" evidence="1">
    <location>
        <begin position="35"/>
        <end position="48"/>
    </location>
</feature>
<dbReference type="AlphaFoldDB" id="A0A4P9WK32"/>
<keyword evidence="2" id="KW-0732">Signal</keyword>
<gene>
    <name evidence="3" type="ORF">BDK51DRAFT_29200</name>
</gene>
<feature type="region of interest" description="Disordered" evidence="1">
    <location>
        <begin position="72"/>
        <end position="181"/>
    </location>
</feature>
<name>A0A4P9WK32_9FUNG</name>
<reference evidence="4" key="1">
    <citation type="journal article" date="2018" name="Nat. Microbiol.">
        <title>Leveraging single-cell genomics to expand the fungal tree of life.</title>
        <authorList>
            <person name="Ahrendt S.R."/>
            <person name="Quandt C.A."/>
            <person name="Ciobanu D."/>
            <person name="Clum A."/>
            <person name="Salamov A."/>
            <person name="Andreopoulos B."/>
            <person name="Cheng J.F."/>
            <person name="Woyke T."/>
            <person name="Pelin A."/>
            <person name="Henrissat B."/>
            <person name="Reynolds N.K."/>
            <person name="Benny G.L."/>
            <person name="Smith M.E."/>
            <person name="James T.Y."/>
            <person name="Grigoriev I.V."/>
        </authorList>
    </citation>
    <scope>NUCLEOTIDE SEQUENCE [LARGE SCALE GENOMIC DNA]</scope>
</reference>
<dbReference type="EMBL" id="KZ994851">
    <property type="protein sequence ID" value="RKO91908.1"/>
    <property type="molecule type" value="Genomic_DNA"/>
</dbReference>
<evidence type="ECO:0000256" key="1">
    <source>
        <dbReference type="SAM" id="MobiDB-lite"/>
    </source>
</evidence>
<feature type="region of interest" description="Disordered" evidence="1">
    <location>
        <begin position="24"/>
        <end position="48"/>
    </location>
</feature>
<feature type="non-terminal residue" evidence="3">
    <location>
        <position position="655"/>
    </location>
</feature>
<feature type="compositionally biased region" description="Low complexity" evidence="1">
    <location>
        <begin position="471"/>
        <end position="482"/>
    </location>
</feature>
<sequence length="655" mass="64945">MFSPLATAAALAIASIAATSAQPHQQTHFWPPHQDFNHEHPYPVDPYHDRYQSPAPYWGPPRFGRISNFAPAAAVGEPPQGPFPFSLPPGQGAGPGGFTPQGFPSGPGFPPGGFPNGPGSPPGPPQGFPNGPGIPQGPPQAIPDGPGFPPVPPPGLGGPSVPSGGPIANTPPFGDLNGTDLTNGTDSALLANATSPIDPALGDATAPFDPSLVNATAPFDPSMVNATAPFDPSLVNATTPAPAPAVAVNPTVPVGNGTDPAPIPAENATDIGSFLTAVAKLHPNDFPPGTLEALLAALNSSNPLPPLPADAAPTLVNGTDPSLGNATTPFDPSLVNATAPIDPSLLNSTTPAPAGGVASLIAQKAGPIDPSLINNSTASNTTDPTIAVINGTLATDPSLANGTAPPLFNASQLIDPVTDSPFNSSLINGSVPFDPSLGNGSVPFDPALVNTTVSFDPSLVNSTAPIDPSLANATTPAPAVANSPDPAPIPIGNATDIADFINAVAKLHPDAFPPGTLETLLAALNSSAPLPAAGTAPSFSNGTAPFDPTLANGTAPFDPTLNSTLTNATAPVDPTLVNATLPVDPTLNGTVPAPAVAALIAQKAGPTNDAPQQQQPLGPGDFVSFLRGVVEKNPGIFNATALADFLGGAGNASAA</sequence>
<organism evidence="3 4">
    <name type="scientific">Blyttiomyces helicus</name>
    <dbReference type="NCBI Taxonomy" id="388810"/>
    <lineage>
        <taxon>Eukaryota</taxon>
        <taxon>Fungi</taxon>
        <taxon>Fungi incertae sedis</taxon>
        <taxon>Chytridiomycota</taxon>
        <taxon>Chytridiomycota incertae sedis</taxon>
        <taxon>Chytridiomycetes</taxon>
        <taxon>Chytridiomycetes incertae sedis</taxon>
        <taxon>Blyttiomyces</taxon>
    </lineage>
</organism>
<evidence type="ECO:0000313" key="4">
    <source>
        <dbReference type="Proteomes" id="UP000269721"/>
    </source>
</evidence>
<feature type="region of interest" description="Disordered" evidence="1">
    <location>
        <begin position="465"/>
        <end position="487"/>
    </location>
</feature>
<feature type="signal peptide" evidence="2">
    <location>
        <begin position="1"/>
        <end position="21"/>
    </location>
</feature>
<evidence type="ECO:0000313" key="3">
    <source>
        <dbReference type="EMBL" id="RKO91908.1"/>
    </source>
</evidence>
<proteinExistence type="predicted"/>
<dbReference type="Proteomes" id="UP000269721">
    <property type="component" value="Unassembled WGS sequence"/>
</dbReference>
<feature type="chain" id="PRO_5020576785" evidence="2">
    <location>
        <begin position="22"/>
        <end position="655"/>
    </location>
</feature>
<keyword evidence="4" id="KW-1185">Reference proteome</keyword>
<feature type="compositionally biased region" description="Pro residues" evidence="1">
    <location>
        <begin position="107"/>
        <end position="127"/>
    </location>
</feature>
<accession>A0A4P9WK32</accession>
<evidence type="ECO:0000256" key="2">
    <source>
        <dbReference type="SAM" id="SignalP"/>
    </source>
</evidence>
<feature type="compositionally biased region" description="Pro residues" evidence="1">
    <location>
        <begin position="135"/>
        <end position="156"/>
    </location>
</feature>